<dbReference type="GeneID" id="62876432"/>
<proteinExistence type="predicted"/>
<reference evidence="1 2" key="1">
    <citation type="submission" date="2021-01" db="EMBL/GenBank/DDBJ databases">
        <title>Genome Sequence and Methylation Pattern of Haloterrigena salifodinae BOL5-1, An Extremely Halophilic Archaeon from a Bolivian Salt Mine.</title>
        <authorList>
            <person name="DasSarma P."/>
            <person name="Anton B.P."/>
            <person name="DasSarma S.L."/>
            <person name="von Ehrenheim H.A.L."/>
            <person name="Martinez F.L."/>
            <person name="Guzman D."/>
            <person name="Roberts R.J."/>
            <person name="DasSarma S."/>
        </authorList>
    </citation>
    <scope>NUCLEOTIDE SEQUENCE [LARGE SCALE GENOMIC DNA]</scope>
    <source>
        <strain evidence="1 2">BOL5-1</strain>
    </source>
</reference>
<gene>
    <name evidence="1" type="ORF">JMJ58_14870</name>
</gene>
<evidence type="ECO:0000313" key="2">
    <source>
        <dbReference type="Proteomes" id="UP000637819"/>
    </source>
</evidence>
<dbReference type="EMBL" id="CP069188">
    <property type="protein sequence ID" value="QRV14216.1"/>
    <property type="molecule type" value="Genomic_DNA"/>
</dbReference>
<name>A0A8T8DYG8_9EURY</name>
<evidence type="ECO:0000313" key="1">
    <source>
        <dbReference type="EMBL" id="QRV14216.1"/>
    </source>
</evidence>
<keyword evidence="2" id="KW-1185">Reference proteome</keyword>
<accession>A0A8T8DYG8</accession>
<dbReference type="KEGG" id="hsal:JMJ58_14870"/>
<dbReference type="AlphaFoldDB" id="A0A8T8DYG8"/>
<organism evidence="1 2">
    <name type="scientific">Haloterrigena salifodinae</name>
    <dbReference type="NCBI Taxonomy" id="2675099"/>
    <lineage>
        <taxon>Archaea</taxon>
        <taxon>Methanobacteriati</taxon>
        <taxon>Methanobacteriota</taxon>
        <taxon>Stenosarchaea group</taxon>
        <taxon>Halobacteria</taxon>
        <taxon>Halobacteriales</taxon>
        <taxon>Natrialbaceae</taxon>
        <taxon>Haloterrigena</taxon>
    </lineage>
</organism>
<dbReference type="RefSeq" id="WP_204747068.1">
    <property type="nucleotide sequence ID" value="NZ_CP069188.1"/>
</dbReference>
<dbReference type="Proteomes" id="UP000637819">
    <property type="component" value="Chromosome"/>
</dbReference>
<protein>
    <submittedName>
        <fullName evidence="1">Uncharacterized protein</fullName>
    </submittedName>
</protein>
<sequence>MTTDTLSGTIQVDSNALAEQLDAAVAEAPSLEEIPLNFRDRLHKAVRVGEIQ</sequence>